<dbReference type="InterPro" id="IPR027330">
    <property type="entry name" value="TPX2_central_dom"/>
</dbReference>
<dbReference type="GO" id="GO:0005819">
    <property type="term" value="C:spindle"/>
    <property type="evidence" value="ECO:0007669"/>
    <property type="project" value="UniProtKB-SubCell"/>
</dbReference>
<evidence type="ECO:0000259" key="10">
    <source>
        <dbReference type="Pfam" id="PF12214"/>
    </source>
</evidence>
<dbReference type="RefSeq" id="XP_025833079.1">
    <property type="nucleotide sequence ID" value="XM_025977294.1"/>
</dbReference>
<evidence type="ECO:0000313" key="11">
    <source>
        <dbReference type="Proteomes" id="UP000192223"/>
    </source>
</evidence>
<dbReference type="Proteomes" id="UP000192223">
    <property type="component" value="Unplaced"/>
</dbReference>
<feature type="compositionally biased region" description="Polar residues" evidence="8">
    <location>
        <begin position="497"/>
        <end position="511"/>
    </location>
</feature>
<feature type="region of interest" description="Disordered" evidence="8">
    <location>
        <begin position="387"/>
        <end position="432"/>
    </location>
</feature>
<evidence type="ECO:0000256" key="6">
    <source>
        <dbReference type="ARBA" id="ARBA00023242"/>
    </source>
</evidence>
<feature type="compositionally biased region" description="Basic and acidic residues" evidence="8">
    <location>
        <begin position="420"/>
        <end position="432"/>
    </location>
</feature>
<dbReference type="Pfam" id="PF12214">
    <property type="entry name" value="TPX2_importin"/>
    <property type="match status" value="1"/>
</dbReference>
<dbReference type="AlphaFoldDB" id="A0A7F5RAU4"/>
<dbReference type="Pfam" id="PF06886">
    <property type="entry name" value="TPX2"/>
    <property type="match status" value="1"/>
</dbReference>
<dbReference type="InterPro" id="IPR027329">
    <property type="entry name" value="TPX2_C"/>
</dbReference>
<comment type="similarity">
    <text evidence="3">Belongs to the TPX2 family.</text>
</comment>
<dbReference type="GO" id="GO:0060236">
    <property type="term" value="P:regulation of mitotic spindle organization"/>
    <property type="evidence" value="ECO:0007669"/>
    <property type="project" value="InterPro"/>
</dbReference>
<comment type="subcellular location">
    <subcellularLocation>
        <location evidence="2">Cytoplasm</location>
        <location evidence="2">Cytoskeleton</location>
        <location evidence="2">Spindle</location>
    </subcellularLocation>
    <subcellularLocation>
        <location evidence="1">Nucleus</location>
    </subcellularLocation>
</comment>
<evidence type="ECO:0000256" key="5">
    <source>
        <dbReference type="ARBA" id="ARBA00023212"/>
    </source>
</evidence>
<evidence type="ECO:0000256" key="4">
    <source>
        <dbReference type="ARBA" id="ARBA00022490"/>
    </source>
</evidence>
<organism evidence="11 12">
    <name type="scientific">Agrilus planipennis</name>
    <name type="common">Emerald ash borer</name>
    <name type="synonym">Agrilus marcopoli</name>
    <dbReference type="NCBI Taxonomy" id="224129"/>
    <lineage>
        <taxon>Eukaryota</taxon>
        <taxon>Metazoa</taxon>
        <taxon>Ecdysozoa</taxon>
        <taxon>Arthropoda</taxon>
        <taxon>Hexapoda</taxon>
        <taxon>Insecta</taxon>
        <taxon>Pterygota</taxon>
        <taxon>Neoptera</taxon>
        <taxon>Endopterygota</taxon>
        <taxon>Coleoptera</taxon>
        <taxon>Polyphaga</taxon>
        <taxon>Elateriformia</taxon>
        <taxon>Buprestoidea</taxon>
        <taxon>Buprestidae</taxon>
        <taxon>Agrilinae</taxon>
        <taxon>Agrilus</taxon>
    </lineage>
</organism>
<feature type="coiled-coil region" evidence="7">
    <location>
        <begin position="444"/>
        <end position="477"/>
    </location>
</feature>
<protein>
    <submittedName>
        <fullName evidence="12">Targeting protein for Xklp2 homolog isoform X3</fullName>
    </submittedName>
</protein>
<dbReference type="GO" id="GO:0005874">
    <property type="term" value="C:microtubule"/>
    <property type="evidence" value="ECO:0007669"/>
    <property type="project" value="InterPro"/>
</dbReference>
<dbReference type="InterPro" id="IPR009675">
    <property type="entry name" value="TPX2_fam"/>
</dbReference>
<evidence type="ECO:0000256" key="8">
    <source>
        <dbReference type="SAM" id="MobiDB-lite"/>
    </source>
</evidence>
<keyword evidence="11" id="KW-1185">Reference proteome</keyword>
<feature type="region of interest" description="Disordered" evidence="8">
    <location>
        <begin position="265"/>
        <end position="290"/>
    </location>
</feature>
<gene>
    <name evidence="12" type="primary">LOC108741640</name>
</gene>
<dbReference type="GO" id="GO:0005634">
    <property type="term" value="C:nucleus"/>
    <property type="evidence" value="ECO:0007669"/>
    <property type="project" value="UniProtKB-SubCell"/>
</dbReference>
<evidence type="ECO:0000256" key="1">
    <source>
        <dbReference type="ARBA" id="ARBA00004123"/>
    </source>
</evidence>
<dbReference type="PANTHER" id="PTHR14326:SF44">
    <property type="entry name" value="TARGETING PROTEIN FOR XKLP2"/>
    <property type="match status" value="1"/>
</dbReference>
<proteinExistence type="inferred from homology"/>
<name>A0A7F5RAU4_AGRPL</name>
<feature type="region of interest" description="Disordered" evidence="8">
    <location>
        <begin position="484"/>
        <end position="524"/>
    </location>
</feature>
<feature type="domain" description="TPX2 C-terminal" evidence="9">
    <location>
        <begin position="427"/>
        <end position="497"/>
    </location>
</feature>
<dbReference type="PANTHER" id="PTHR14326">
    <property type="entry name" value="TARGETING PROTEIN FOR XKLP2"/>
    <property type="match status" value="1"/>
</dbReference>
<sequence>MSETNFAFSAPQYYDFASFTEEDVRDLEQYFEVDHESKQNHIDEFVLISSDDDIEEFCSVLVEDVAVEDTNSRNKLRKSFSTGNILTAWQSTKLGEEVHDSNTNNCQLNNLKGKKKIQNCLSSTSLFKEDRPLHRVTQSCVSQEWINKLAQPKYNSHNSRFVSMAEAVQRFQRETPTRYRSKLYSKPHSASITVDHNIPKPPTVPKSPALYTRNRIRSSTLPSREQRELMEFKEAQKNKIVSHPVNRKILRSPAAKVPVEIKPSTVPQPFHLTESNKKEKAEKEKKEMGNEPFKNMHVEGENKFNVESNEECSDKNAKKCTEVRPFSFEERDRLIQKKKDEALQKIMEEERKMREFHAKPVPKFIYEKKVRMSEALAPKQYLVNAEKSSQKLEQPAPQFKARPAKVLQMKPFEPQKPMKHLREIPSFELNTDRRAKERQMFEEKMKYRDELIKAQRQRMEQEKIRHEEEEVANLRRVMEYKAQPIRRYKPIEPAPTKSLTEPHSPQFNLNSRTKRHNNKENITG</sequence>
<evidence type="ECO:0000256" key="2">
    <source>
        <dbReference type="ARBA" id="ARBA00004186"/>
    </source>
</evidence>
<evidence type="ECO:0000313" key="12">
    <source>
        <dbReference type="RefSeq" id="XP_025833079.1"/>
    </source>
</evidence>
<keyword evidence="5" id="KW-0206">Cytoskeleton</keyword>
<evidence type="ECO:0000256" key="3">
    <source>
        <dbReference type="ARBA" id="ARBA00005885"/>
    </source>
</evidence>
<reference evidence="12" key="1">
    <citation type="submission" date="2025-08" db="UniProtKB">
        <authorList>
            <consortium name="RefSeq"/>
        </authorList>
    </citation>
    <scope>IDENTIFICATION</scope>
    <source>
        <tissue evidence="12">Entire body</tissue>
    </source>
</reference>
<dbReference type="GeneID" id="108741640"/>
<dbReference type="OrthoDB" id="1684416at2759"/>
<feature type="domain" description="TPX2 central" evidence="10">
    <location>
        <begin position="203"/>
        <end position="286"/>
    </location>
</feature>
<keyword evidence="6" id="KW-0539">Nucleus</keyword>
<keyword evidence="4" id="KW-0963">Cytoplasm</keyword>
<accession>A0A7F5RAU4</accession>
<evidence type="ECO:0000256" key="7">
    <source>
        <dbReference type="SAM" id="Coils"/>
    </source>
</evidence>
<feature type="compositionally biased region" description="Basic and acidic residues" evidence="8">
    <location>
        <begin position="274"/>
        <end position="290"/>
    </location>
</feature>
<keyword evidence="7" id="KW-0175">Coiled coil</keyword>
<evidence type="ECO:0000259" key="9">
    <source>
        <dbReference type="Pfam" id="PF06886"/>
    </source>
</evidence>